<evidence type="ECO:0000313" key="2">
    <source>
        <dbReference type="EMBL" id="OOY13770.1"/>
    </source>
</evidence>
<gene>
    <name evidence="2" type="ORF">BMG00_08415</name>
</gene>
<comment type="caution">
    <text evidence="2">The sequence shown here is derived from an EMBL/GenBank/DDBJ whole genome shotgun (WGS) entry which is preliminary data.</text>
</comment>
<sequence>MSGTRSPSMTAPATEGPRLSRLMVLLYPFAAAAVAINLFMLGLMGQWIGLPAIPPLVALALSLPLGVPASWGFSVWVKGLIDEAEGRR</sequence>
<keyword evidence="3" id="KW-1185">Reference proteome</keyword>
<keyword evidence="1" id="KW-0812">Transmembrane</keyword>
<keyword evidence="1" id="KW-1133">Transmembrane helix</keyword>
<evidence type="ECO:0000313" key="3">
    <source>
        <dbReference type="Proteomes" id="UP000242224"/>
    </source>
</evidence>
<evidence type="ECO:0008006" key="4">
    <source>
        <dbReference type="Google" id="ProtNLM"/>
    </source>
</evidence>
<dbReference type="Proteomes" id="UP000242224">
    <property type="component" value="Unassembled WGS sequence"/>
</dbReference>
<feature type="transmembrane region" description="Helical" evidence="1">
    <location>
        <begin position="56"/>
        <end position="81"/>
    </location>
</feature>
<organism evidence="2 3">
    <name type="scientific">Thioclava marina</name>
    <dbReference type="NCBI Taxonomy" id="1915077"/>
    <lineage>
        <taxon>Bacteria</taxon>
        <taxon>Pseudomonadati</taxon>
        <taxon>Pseudomonadota</taxon>
        <taxon>Alphaproteobacteria</taxon>
        <taxon>Rhodobacterales</taxon>
        <taxon>Paracoccaceae</taxon>
        <taxon>Thioclava</taxon>
    </lineage>
</organism>
<accession>A0ABX3MRC2</accession>
<proteinExistence type="predicted"/>
<evidence type="ECO:0000256" key="1">
    <source>
        <dbReference type="SAM" id="Phobius"/>
    </source>
</evidence>
<name>A0ABX3MRC2_9RHOB</name>
<dbReference type="EMBL" id="MPZS01000001">
    <property type="protein sequence ID" value="OOY13770.1"/>
    <property type="molecule type" value="Genomic_DNA"/>
</dbReference>
<reference evidence="2 3" key="1">
    <citation type="submission" date="2016-11" db="EMBL/GenBank/DDBJ databases">
        <title>A multilocus sequence analysis scheme for characterization of bacteria in the genus Thioclava.</title>
        <authorList>
            <person name="Liu Y."/>
            <person name="Shao Z."/>
        </authorList>
    </citation>
    <scope>NUCLEOTIDE SEQUENCE [LARGE SCALE GENOMIC DNA]</scope>
    <source>
        <strain evidence="2 3">11.10-0-13</strain>
    </source>
</reference>
<keyword evidence="1" id="KW-0472">Membrane</keyword>
<feature type="transmembrane region" description="Helical" evidence="1">
    <location>
        <begin position="24"/>
        <end position="44"/>
    </location>
</feature>
<protein>
    <recommendedName>
        <fullName evidence="4">NnrT protein</fullName>
    </recommendedName>
</protein>